<dbReference type="Gene3D" id="1.20.120.910">
    <property type="entry name" value="DksA, coiled-coil domain"/>
    <property type="match status" value="1"/>
</dbReference>
<evidence type="ECO:0000256" key="5">
    <source>
        <dbReference type="SAM" id="MobiDB-lite"/>
    </source>
</evidence>
<dbReference type="RefSeq" id="WP_080495900.1">
    <property type="nucleotide sequence ID" value="NZ_MK569690.1"/>
</dbReference>
<evidence type="ECO:0000259" key="6">
    <source>
        <dbReference type="Pfam" id="PF01258"/>
    </source>
</evidence>
<evidence type="ECO:0000256" key="2">
    <source>
        <dbReference type="ARBA" id="ARBA00022771"/>
    </source>
</evidence>
<dbReference type="PROSITE" id="PS51128">
    <property type="entry name" value="ZF_DKSA_2"/>
    <property type="match status" value="1"/>
</dbReference>
<dbReference type="InterPro" id="IPR048489">
    <property type="entry name" value="DksA_N"/>
</dbReference>
<keyword evidence="8" id="KW-0614">Plasmid</keyword>
<feature type="domain" description="Zinc finger DksA/TraR C4-type" evidence="6">
    <location>
        <begin position="107"/>
        <end position="141"/>
    </location>
</feature>
<keyword evidence="3" id="KW-0862">Zinc</keyword>
<evidence type="ECO:0000259" key="7">
    <source>
        <dbReference type="Pfam" id="PF21157"/>
    </source>
</evidence>
<geneLocation type="plasmid" evidence="8">
    <name>pMG4_1215</name>
</geneLocation>
<evidence type="ECO:0000313" key="8">
    <source>
        <dbReference type="EMBL" id="QOC74133.1"/>
    </source>
</evidence>
<keyword evidence="1" id="KW-0479">Metal-binding</keyword>
<dbReference type="PANTHER" id="PTHR33823:SF2">
    <property type="entry name" value="RNA POLYMERASE-BINDING TRANSCRIPTION FACTOR DKSA"/>
    <property type="match status" value="1"/>
</dbReference>
<evidence type="ECO:0000256" key="1">
    <source>
        <dbReference type="ARBA" id="ARBA00022723"/>
    </source>
</evidence>
<dbReference type="EMBL" id="MK569690">
    <property type="protein sequence ID" value="QOC74133.1"/>
    <property type="molecule type" value="Genomic_DNA"/>
</dbReference>
<dbReference type="SUPFAM" id="SSF109635">
    <property type="entry name" value="DnaK suppressor protein DksA, alpha-hairpin domain"/>
    <property type="match status" value="1"/>
</dbReference>
<evidence type="ECO:0000256" key="4">
    <source>
        <dbReference type="PROSITE-ProRule" id="PRU00510"/>
    </source>
</evidence>
<proteinExistence type="predicted"/>
<evidence type="ECO:0000256" key="3">
    <source>
        <dbReference type="ARBA" id="ARBA00022833"/>
    </source>
</evidence>
<dbReference type="SUPFAM" id="SSF57716">
    <property type="entry name" value="Glucocorticoid receptor-like (DNA-binding domain)"/>
    <property type="match status" value="1"/>
</dbReference>
<name>A0A7L7TJR1_PSESF</name>
<dbReference type="Pfam" id="PF21157">
    <property type="entry name" value="DksA_N"/>
    <property type="match status" value="1"/>
</dbReference>
<sequence length="154" mass="17324">MQIHPSAAGADAGTVIITTEQLLGMPEDQYMSITQLQFFESLLQRELGEARERHGQARQTIQDRPAISDVSDWASAEEERASALSHAERNQQLCRKIAKALERIREGSYGWCEVTGEPIGLKRLLLRPTASLCIEEKQRQEAKEQHHYKARGAA</sequence>
<dbReference type="GO" id="GO:0008270">
    <property type="term" value="F:zinc ion binding"/>
    <property type="evidence" value="ECO:0007669"/>
    <property type="project" value="UniProtKB-KW"/>
</dbReference>
<feature type="zinc finger region" description="dksA C4-type" evidence="4">
    <location>
        <begin position="112"/>
        <end position="136"/>
    </location>
</feature>
<dbReference type="AlphaFoldDB" id="A0A7L7TJR1"/>
<dbReference type="PANTHER" id="PTHR33823">
    <property type="entry name" value="RNA POLYMERASE-BINDING TRANSCRIPTION FACTOR DKSA-RELATED"/>
    <property type="match status" value="1"/>
</dbReference>
<protein>
    <submittedName>
        <fullName evidence="8">C4-type zinc finger protein DksA/TraR family</fullName>
    </submittedName>
</protein>
<dbReference type="InterPro" id="IPR000962">
    <property type="entry name" value="Znf_DskA_TraR"/>
</dbReference>
<feature type="domain" description="DnaK suppressor protein DksA N-terminal" evidence="7">
    <location>
        <begin position="35"/>
        <end position="104"/>
    </location>
</feature>
<dbReference type="Pfam" id="PF01258">
    <property type="entry name" value="zf-dskA_traR"/>
    <property type="match status" value="1"/>
</dbReference>
<reference evidence="8" key="1">
    <citation type="submission" date="2019-02" db="EMBL/GenBank/DDBJ databases">
        <authorList>
            <person name="Taiaroa G."/>
            <person name="Butler M."/>
            <person name="Lamont I."/>
            <person name="Black M."/>
            <person name="Poulter J."/>
            <person name="Zhao M."/>
            <person name="Poulter R."/>
        </authorList>
    </citation>
    <scope>NUCLEOTIDE SEQUENCE</scope>
    <source>
        <strain evidence="8">1215</strain>
        <plasmid evidence="8">pMG4_1215</plasmid>
    </source>
</reference>
<feature type="region of interest" description="Disordered" evidence="5">
    <location>
        <begin position="51"/>
        <end position="85"/>
    </location>
</feature>
<organism evidence="8">
    <name type="scientific">Pseudomonas syringae pv. actinidiae</name>
    <dbReference type="NCBI Taxonomy" id="103796"/>
    <lineage>
        <taxon>Bacteria</taxon>
        <taxon>Pseudomonadati</taxon>
        <taxon>Pseudomonadota</taxon>
        <taxon>Gammaproteobacteria</taxon>
        <taxon>Pseudomonadales</taxon>
        <taxon>Pseudomonadaceae</taxon>
        <taxon>Pseudomonas</taxon>
        <taxon>Pseudomonas syringae</taxon>
    </lineage>
</organism>
<keyword evidence="2" id="KW-0863">Zinc-finger</keyword>
<accession>A0A7L7TJR1</accession>
<dbReference type="InterPro" id="IPR037187">
    <property type="entry name" value="DnaK_N"/>
</dbReference>